<feature type="domain" description="DUF5666" evidence="2">
    <location>
        <begin position="426"/>
        <end position="487"/>
    </location>
</feature>
<name>A0A4V2PGI5_9GAMM</name>
<organism evidence="3 4">
    <name type="scientific">Thiogranum longum</name>
    <dbReference type="NCBI Taxonomy" id="1537524"/>
    <lineage>
        <taxon>Bacteria</taxon>
        <taxon>Pseudomonadati</taxon>
        <taxon>Pseudomonadota</taxon>
        <taxon>Gammaproteobacteria</taxon>
        <taxon>Chromatiales</taxon>
        <taxon>Ectothiorhodospiraceae</taxon>
        <taxon>Thiogranum</taxon>
    </lineage>
</organism>
<keyword evidence="1" id="KW-0732">Signal</keyword>
<feature type="domain" description="DUF5666" evidence="2">
    <location>
        <begin position="193"/>
        <end position="259"/>
    </location>
</feature>
<feature type="domain" description="DUF5666" evidence="2">
    <location>
        <begin position="38"/>
        <end position="95"/>
    </location>
</feature>
<proteinExistence type="predicted"/>
<dbReference type="InterPro" id="IPR043724">
    <property type="entry name" value="DUF5666"/>
</dbReference>
<dbReference type="Proteomes" id="UP000295707">
    <property type="component" value="Unassembled WGS sequence"/>
</dbReference>
<accession>A0A4V2PGI5</accession>
<dbReference type="EMBL" id="SMFX01000001">
    <property type="protein sequence ID" value="TCK16956.1"/>
    <property type="molecule type" value="Genomic_DNA"/>
</dbReference>
<feature type="domain" description="DUF5666" evidence="2">
    <location>
        <begin position="342"/>
        <end position="411"/>
    </location>
</feature>
<dbReference type="AlphaFoldDB" id="A0A4V2PGI5"/>
<gene>
    <name evidence="3" type="ORF">DFR30_0175</name>
</gene>
<evidence type="ECO:0000256" key="1">
    <source>
        <dbReference type="SAM" id="SignalP"/>
    </source>
</evidence>
<keyword evidence="4" id="KW-1185">Reference proteome</keyword>
<feature type="domain" description="DUF5666" evidence="2">
    <location>
        <begin position="126"/>
        <end position="177"/>
    </location>
</feature>
<evidence type="ECO:0000313" key="4">
    <source>
        <dbReference type="Proteomes" id="UP000295707"/>
    </source>
</evidence>
<evidence type="ECO:0000313" key="3">
    <source>
        <dbReference type="EMBL" id="TCK16956.1"/>
    </source>
</evidence>
<reference evidence="3 4" key="1">
    <citation type="submission" date="2019-03" db="EMBL/GenBank/DDBJ databases">
        <title>Genomic Encyclopedia of Type Strains, Phase IV (KMG-IV): sequencing the most valuable type-strain genomes for metagenomic binning, comparative biology and taxonomic classification.</title>
        <authorList>
            <person name="Goeker M."/>
        </authorList>
    </citation>
    <scope>NUCLEOTIDE SEQUENCE [LARGE SCALE GENOMIC DNA]</scope>
    <source>
        <strain evidence="3 4">DSM 19610</strain>
    </source>
</reference>
<dbReference type="Pfam" id="PF18914">
    <property type="entry name" value="DUF5666"/>
    <property type="match status" value="6"/>
</dbReference>
<feature type="signal peptide" evidence="1">
    <location>
        <begin position="1"/>
        <end position="27"/>
    </location>
</feature>
<feature type="chain" id="PRO_5020243708" description="DUF5666 domain-containing protein" evidence="1">
    <location>
        <begin position="28"/>
        <end position="495"/>
    </location>
</feature>
<protein>
    <recommendedName>
        <fullName evidence="2">DUF5666 domain-containing protein</fullName>
    </recommendedName>
</protein>
<feature type="domain" description="DUF5666" evidence="2">
    <location>
        <begin position="275"/>
        <end position="331"/>
    </location>
</feature>
<sequence length="495" mass="50266">MSAFQKKLPIMLIILAGLLSGCGGGSGGGTTAGIGGTGQIASGTITGFGSIFVNGIEFLDIDTATCTIDDSDNTGNCQANLQLGMVVEVTGTVNGTTGNATQVIFDSDVEGAVAGVSMLNPGDIKRTFTVLNTAVQIDSASTKFSGGIAFDTLANDDVVEISGFFDNTGVLQATYVEGKGSLTLGVTQAEIKGIVSAAPAAGAGIGDSFVISGASNITVTIAAGADLGDMPGGIVSNGTLVEVRGTLTSPTTLSANRIEPEDTAIGSDGDDISIEGLITDFVSQSNFRVDGQLVDATTATLNPTTLQLGNGAKVEVEGTISGTTLIADDVEARGNDIKVEATVDAVDAGASTVTVRFFNNTLVIQVDSQTQLEDRTGAVSNMTLSDINVAGGDFLEIGGFVGTGGNVIASELRRDSSANAGDDILQGPVDSWNPGSDVTVLGITFFQDINTEFEDEKEAGISSAAFYNALSTGRNIKVRDDIAADGVADEMDLEN</sequence>
<comment type="caution">
    <text evidence="3">The sequence shown here is derived from an EMBL/GenBank/DDBJ whole genome shotgun (WGS) entry which is preliminary data.</text>
</comment>
<evidence type="ECO:0000259" key="2">
    <source>
        <dbReference type="Pfam" id="PF18914"/>
    </source>
</evidence>
<dbReference type="PROSITE" id="PS51257">
    <property type="entry name" value="PROKAR_LIPOPROTEIN"/>
    <property type="match status" value="1"/>
</dbReference>